<evidence type="ECO:0000256" key="10">
    <source>
        <dbReference type="SAM" id="MobiDB-lite"/>
    </source>
</evidence>
<protein>
    <submittedName>
        <fullName evidence="13">Galactosylceramide sulfotransferase-like</fullName>
    </submittedName>
</protein>
<dbReference type="PANTHER" id="PTHR14647">
    <property type="entry name" value="GALACTOSE-3-O-SULFOTRANSFERASE"/>
    <property type="match status" value="1"/>
</dbReference>
<keyword evidence="3" id="KW-0808">Transferase</keyword>
<keyword evidence="12" id="KW-1185">Reference proteome</keyword>
<evidence type="ECO:0000313" key="13">
    <source>
        <dbReference type="RefSeq" id="XP_019628592.1"/>
    </source>
</evidence>
<gene>
    <name evidence="13" type="primary">LOC109473127</name>
</gene>
<dbReference type="GO" id="GO:0001733">
    <property type="term" value="F:galactosylceramide sulfotransferase activity"/>
    <property type="evidence" value="ECO:0007669"/>
    <property type="project" value="InterPro"/>
</dbReference>
<dbReference type="GO" id="GO:0000139">
    <property type="term" value="C:Golgi membrane"/>
    <property type="evidence" value="ECO:0007669"/>
    <property type="project" value="UniProtKB-SubCell"/>
</dbReference>
<dbReference type="AlphaFoldDB" id="A0A6P4ZBW4"/>
<dbReference type="InterPro" id="IPR009729">
    <property type="entry name" value="Gal-3-0_sulfotransfrase"/>
</dbReference>
<keyword evidence="8 11" id="KW-0472">Membrane</keyword>
<evidence type="ECO:0000256" key="4">
    <source>
        <dbReference type="ARBA" id="ARBA00022692"/>
    </source>
</evidence>
<dbReference type="RefSeq" id="XP_019628592.1">
    <property type="nucleotide sequence ID" value="XM_019773033.1"/>
</dbReference>
<comment type="similarity">
    <text evidence="2">Belongs to the galactose-3-O-sulfotransferase family.</text>
</comment>
<dbReference type="InterPro" id="IPR027417">
    <property type="entry name" value="P-loop_NTPase"/>
</dbReference>
<dbReference type="GeneID" id="109473127"/>
<sequence>MSFYCKVRFTRKKVLLLVLVTVLMVAIIVTYHKWRPADPTAFVQTNDGNHNKRLGLEAATNLPIRSVSDEKKGDGRSVFNDLKVSISDRKTSNGEKDKRIVRNCQPKSNVVFLKTHKTASSTVQNILMRYGLARNLTFALPYPGRILSHHRHFSKSNVLQEQFLGNRTAYNILCHHMRFHYDSIRDLMPKDTVYVTIVRNPVDIFESSFEYFGFGPMYNISQPNALETFLDNPSYYVRKFGEIPHSHNSMFYDLGYNNRDLTSQQTIKSIIEQLDRIFSVVLVSDYFEESIILLKHALCWDIDDVTFFKLNSRSEKSVHHVTADMARKILHWNKADAMLFDHYNKTLWSNISRLSLTWKNEVQKLKERNLELRNACLESGRVTMDEVEKEFKVFQPNGISMNGFVLKDSAKKNTTCRSPRRQSYKRPGTHDISPPSYTKGMNEGRNTHDNREGHTSRNASNQYWRDNGPPKPNQYRGARVGPSSPRPYESTGNTVNYAPPRMSNRPANPTPPPPLYPNRQSPPPPP</sequence>
<dbReference type="OrthoDB" id="514299at2759"/>
<dbReference type="PANTHER" id="PTHR14647:SF86">
    <property type="entry name" value="GALACTOSE-3-O-SULFOTRANSFERASE"/>
    <property type="match status" value="1"/>
</dbReference>
<evidence type="ECO:0000313" key="12">
    <source>
        <dbReference type="Proteomes" id="UP000515135"/>
    </source>
</evidence>
<evidence type="ECO:0000256" key="3">
    <source>
        <dbReference type="ARBA" id="ARBA00022679"/>
    </source>
</evidence>
<evidence type="ECO:0000256" key="11">
    <source>
        <dbReference type="SAM" id="Phobius"/>
    </source>
</evidence>
<feature type="compositionally biased region" description="Basic and acidic residues" evidence="10">
    <location>
        <begin position="445"/>
        <end position="455"/>
    </location>
</feature>
<evidence type="ECO:0000256" key="7">
    <source>
        <dbReference type="ARBA" id="ARBA00023034"/>
    </source>
</evidence>
<evidence type="ECO:0000256" key="8">
    <source>
        <dbReference type="ARBA" id="ARBA00023136"/>
    </source>
</evidence>
<evidence type="ECO:0000256" key="1">
    <source>
        <dbReference type="ARBA" id="ARBA00004323"/>
    </source>
</evidence>
<keyword evidence="9" id="KW-0325">Glycoprotein</keyword>
<keyword evidence="7" id="KW-0333">Golgi apparatus</keyword>
<feature type="compositionally biased region" description="Pro residues" evidence="10">
    <location>
        <begin position="508"/>
        <end position="526"/>
    </location>
</feature>
<evidence type="ECO:0000256" key="9">
    <source>
        <dbReference type="ARBA" id="ARBA00023180"/>
    </source>
</evidence>
<evidence type="ECO:0000256" key="2">
    <source>
        <dbReference type="ARBA" id="ARBA00008124"/>
    </source>
</evidence>
<feature type="transmembrane region" description="Helical" evidence="11">
    <location>
        <begin position="14"/>
        <end position="34"/>
    </location>
</feature>
<dbReference type="SUPFAM" id="SSF52540">
    <property type="entry name" value="P-loop containing nucleoside triphosphate hydrolases"/>
    <property type="match status" value="1"/>
</dbReference>
<dbReference type="Proteomes" id="UP000515135">
    <property type="component" value="Unplaced"/>
</dbReference>
<dbReference type="GO" id="GO:0009247">
    <property type="term" value="P:glycolipid biosynthetic process"/>
    <property type="evidence" value="ECO:0007669"/>
    <property type="project" value="InterPro"/>
</dbReference>
<proteinExistence type="inferred from homology"/>
<name>A0A6P4ZBW4_BRABE</name>
<keyword evidence="5" id="KW-0735">Signal-anchor</keyword>
<keyword evidence="6 11" id="KW-1133">Transmembrane helix</keyword>
<evidence type="ECO:0000256" key="5">
    <source>
        <dbReference type="ARBA" id="ARBA00022968"/>
    </source>
</evidence>
<dbReference type="KEGG" id="bbel:109473127"/>
<reference evidence="13" key="1">
    <citation type="submission" date="2025-08" db="UniProtKB">
        <authorList>
            <consortium name="RefSeq"/>
        </authorList>
    </citation>
    <scope>IDENTIFICATION</scope>
    <source>
        <tissue evidence="13">Gonad</tissue>
    </source>
</reference>
<evidence type="ECO:0000256" key="6">
    <source>
        <dbReference type="ARBA" id="ARBA00022989"/>
    </source>
</evidence>
<dbReference type="Gene3D" id="3.40.50.300">
    <property type="entry name" value="P-loop containing nucleotide triphosphate hydrolases"/>
    <property type="match status" value="1"/>
</dbReference>
<feature type="region of interest" description="Disordered" evidence="10">
    <location>
        <begin position="410"/>
        <end position="526"/>
    </location>
</feature>
<comment type="subcellular location">
    <subcellularLocation>
        <location evidence="1">Golgi apparatus membrane</location>
        <topology evidence="1">Single-pass type II membrane protein</topology>
    </subcellularLocation>
</comment>
<dbReference type="Pfam" id="PF06990">
    <property type="entry name" value="Gal-3-0_sulfotr"/>
    <property type="match status" value="1"/>
</dbReference>
<keyword evidence="4 11" id="KW-0812">Transmembrane</keyword>
<organism evidence="12 13">
    <name type="scientific">Branchiostoma belcheri</name>
    <name type="common">Amphioxus</name>
    <dbReference type="NCBI Taxonomy" id="7741"/>
    <lineage>
        <taxon>Eukaryota</taxon>
        <taxon>Metazoa</taxon>
        <taxon>Chordata</taxon>
        <taxon>Cephalochordata</taxon>
        <taxon>Leptocardii</taxon>
        <taxon>Amphioxiformes</taxon>
        <taxon>Branchiostomatidae</taxon>
        <taxon>Branchiostoma</taxon>
    </lineage>
</organism>
<accession>A0A6P4ZBW4</accession>